<dbReference type="RefSeq" id="XP_046077686.1">
    <property type="nucleotide sequence ID" value="XM_046213441.1"/>
</dbReference>
<keyword evidence="2" id="KW-1185">Reference proteome</keyword>
<evidence type="ECO:0000313" key="1">
    <source>
        <dbReference type="EMBL" id="KAH8705065.1"/>
    </source>
</evidence>
<dbReference type="AlphaFoldDB" id="A0AAD4L5P7"/>
<dbReference type="EMBL" id="JAJTJA010000001">
    <property type="protein sequence ID" value="KAH8705065.1"/>
    <property type="molecule type" value="Genomic_DNA"/>
</dbReference>
<name>A0AAD4L5P7_9EURO</name>
<proteinExistence type="predicted"/>
<evidence type="ECO:0000313" key="2">
    <source>
        <dbReference type="Proteomes" id="UP001201262"/>
    </source>
</evidence>
<sequence>MAHLPPSTFHLPPPILPPYIMDSSFTEENSFVSFERLFDGYQHHRFSSLSQLKSLLRSRQAALYEDKTREQFVVVSKFPPSSLSKLDENFFKFVRLSYNKNTQLAVFKVMYGTAHELACREFLYCIYDELTAMNVMRELDSLGTSTVTIGNWTKQADECWAPKAQDTNLRVIFEIGLSESSRHLAMDARGWLETQGSTIELAITMIVDQSNPSITIQLWEKDVRQYNIRTRNRPEQAYCVQEMTIVHQNNGTIVSQNLVLPFKAFLGRDPQDAIERDLILTRSRLQTLAEDIWRKQRFIN</sequence>
<dbReference type="Proteomes" id="UP001201262">
    <property type="component" value="Unassembled WGS sequence"/>
</dbReference>
<gene>
    <name evidence="1" type="ORF">BGW36DRAFT_353490</name>
</gene>
<dbReference type="GeneID" id="70243728"/>
<comment type="caution">
    <text evidence="1">The sequence shown here is derived from an EMBL/GenBank/DDBJ whole genome shotgun (WGS) entry which is preliminary data.</text>
</comment>
<reference evidence="1" key="1">
    <citation type="submission" date="2021-12" db="EMBL/GenBank/DDBJ databases">
        <title>Convergent genome expansion in fungi linked to evolution of root-endophyte symbiosis.</title>
        <authorList>
            <consortium name="DOE Joint Genome Institute"/>
            <person name="Ke Y.-H."/>
            <person name="Bonito G."/>
            <person name="Liao H.-L."/>
            <person name="Looney B."/>
            <person name="Rojas-Flechas A."/>
            <person name="Nash J."/>
            <person name="Hameed K."/>
            <person name="Schadt C."/>
            <person name="Martin F."/>
            <person name="Crous P.W."/>
            <person name="Miettinen O."/>
            <person name="Magnuson J.K."/>
            <person name="Labbe J."/>
            <person name="Jacobson D."/>
            <person name="Doktycz M.J."/>
            <person name="Veneault-Fourrey C."/>
            <person name="Kuo A."/>
            <person name="Mondo S."/>
            <person name="Calhoun S."/>
            <person name="Riley R."/>
            <person name="Ohm R."/>
            <person name="LaButti K."/>
            <person name="Andreopoulos B."/>
            <person name="Pangilinan J."/>
            <person name="Nolan M."/>
            <person name="Tritt A."/>
            <person name="Clum A."/>
            <person name="Lipzen A."/>
            <person name="Daum C."/>
            <person name="Barry K."/>
            <person name="Grigoriev I.V."/>
            <person name="Vilgalys R."/>
        </authorList>
    </citation>
    <scope>NUCLEOTIDE SEQUENCE</scope>
    <source>
        <strain evidence="1">PMI_201</strain>
    </source>
</reference>
<protein>
    <submittedName>
        <fullName evidence="1">Uncharacterized protein</fullName>
    </submittedName>
</protein>
<accession>A0AAD4L5P7</accession>
<organism evidence="1 2">
    <name type="scientific">Talaromyces proteolyticus</name>
    <dbReference type="NCBI Taxonomy" id="1131652"/>
    <lineage>
        <taxon>Eukaryota</taxon>
        <taxon>Fungi</taxon>
        <taxon>Dikarya</taxon>
        <taxon>Ascomycota</taxon>
        <taxon>Pezizomycotina</taxon>
        <taxon>Eurotiomycetes</taxon>
        <taxon>Eurotiomycetidae</taxon>
        <taxon>Eurotiales</taxon>
        <taxon>Trichocomaceae</taxon>
        <taxon>Talaromyces</taxon>
        <taxon>Talaromyces sect. Bacilispori</taxon>
    </lineage>
</organism>